<accession>A0A6G1IHK8</accession>
<feature type="compositionally biased region" description="Polar residues" evidence="1">
    <location>
        <begin position="9"/>
        <end position="19"/>
    </location>
</feature>
<dbReference type="OrthoDB" id="5419571at2759"/>
<dbReference type="EMBL" id="MU005619">
    <property type="protein sequence ID" value="KAF2677717.1"/>
    <property type="molecule type" value="Genomic_DNA"/>
</dbReference>
<feature type="region of interest" description="Disordered" evidence="1">
    <location>
        <begin position="1"/>
        <end position="22"/>
    </location>
</feature>
<dbReference type="Proteomes" id="UP000799291">
    <property type="component" value="Unassembled WGS sequence"/>
</dbReference>
<evidence type="ECO:0000313" key="3">
    <source>
        <dbReference type="Proteomes" id="UP000799291"/>
    </source>
</evidence>
<reference evidence="2" key="1">
    <citation type="journal article" date="2020" name="Stud. Mycol.">
        <title>101 Dothideomycetes genomes: a test case for predicting lifestyles and emergence of pathogens.</title>
        <authorList>
            <person name="Haridas S."/>
            <person name="Albert R."/>
            <person name="Binder M."/>
            <person name="Bloem J."/>
            <person name="Labutti K."/>
            <person name="Salamov A."/>
            <person name="Andreopoulos B."/>
            <person name="Baker S."/>
            <person name="Barry K."/>
            <person name="Bills G."/>
            <person name="Bluhm B."/>
            <person name="Cannon C."/>
            <person name="Castanera R."/>
            <person name="Culley D."/>
            <person name="Daum C."/>
            <person name="Ezra D."/>
            <person name="Gonzalez J."/>
            <person name="Henrissat B."/>
            <person name="Kuo A."/>
            <person name="Liang C."/>
            <person name="Lipzen A."/>
            <person name="Lutzoni F."/>
            <person name="Magnuson J."/>
            <person name="Mondo S."/>
            <person name="Nolan M."/>
            <person name="Ohm R."/>
            <person name="Pangilinan J."/>
            <person name="Park H.-J."/>
            <person name="Ramirez L."/>
            <person name="Alfaro M."/>
            <person name="Sun H."/>
            <person name="Tritt A."/>
            <person name="Yoshinaga Y."/>
            <person name="Zwiers L.-H."/>
            <person name="Turgeon B."/>
            <person name="Goodwin S."/>
            <person name="Spatafora J."/>
            <person name="Crous P."/>
            <person name="Grigoriev I."/>
        </authorList>
    </citation>
    <scope>NUCLEOTIDE SEQUENCE</scope>
    <source>
        <strain evidence="2">CBS 122367</strain>
    </source>
</reference>
<sequence length="155" mass="17698">MKGRFNLNHGRQNTSQPRTEANPEKYTVSCYQANSFAYNELKVKLVNTLVPSTTSTTATLTILTVSSQPLTAPERIACYLLSEIFLNTEVFDFIPQGIARGLRNLSLHLKSLTSFLVRVYPVLHLESSRDRQRADGLWRRVRLQQDQRKAHECTC</sequence>
<evidence type="ECO:0000313" key="2">
    <source>
        <dbReference type="EMBL" id="KAF2677717.1"/>
    </source>
</evidence>
<protein>
    <submittedName>
        <fullName evidence="2">Uncharacterized protein</fullName>
    </submittedName>
</protein>
<name>A0A6G1IHK8_9PLEO</name>
<proteinExistence type="predicted"/>
<organism evidence="2 3">
    <name type="scientific">Lentithecium fluviatile CBS 122367</name>
    <dbReference type="NCBI Taxonomy" id="1168545"/>
    <lineage>
        <taxon>Eukaryota</taxon>
        <taxon>Fungi</taxon>
        <taxon>Dikarya</taxon>
        <taxon>Ascomycota</taxon>
        <taxon>Pezizomycotina</taxon>
        <taxon>Dothideomycetes</taxon>
        <taxon>Pleosporomycetidae</taxon>
        <taxon>Pleosporales</taxon>
        <taxon>Massarineae</taxon>
        <taxon>Lentitheciaceae</taxon>
        <taxon>Lentithecium</taxon>
    </lineage>
</organism>
<gene>
    <name evidence="2" type="ORF">K458DRAFT_395638</name>
</gene>
<dbReference type="AlphaFoldDB" id="A0A6G1IHK8"/>
<evidence type="ECO:0000256" key="1">
    <source>
        <dbReference type="SAM" id="MobiDB-lite"/>
    </source>
</evidence>
<keyword evidence="3" id="KW-1185">Reference proteome</keyword>